<dbReference type="InterPro" id="IPR036628">
    <property type="entry name" value="Clp_N_dom_sf"/>
</dbReference>
<reference evidence="1" key="1">
    <citation type="journal article" date="2014" name="Int. J. Syst. Evol. Microbiol.">
        <title>Complete genome sequence of Corynebacterium casei LMG S-19264T (=DSM 44701T), isolated from a smear-ripened cheese.</title>
        <authorList>
            <consortium name="US DOE Joint Genome Institute (JGI-PGF)"/>
            <person name="Walter F."/>
            <person name="Albersmeier A."/>
            <person name="Kalinowski J."/>
            <person name="Ruckert C."/>
        </authorList>
    </citation>
    <scope>NUCLEOTIDE SEQUENCE</scope>
    <source>
        <strain evidence="1">JCM 4059</strain>
    </source>
</reference>
<accession>A0A919BAQ5</accession>
<reference evidence="1" key="2">
    <citation type="submission" date="2020-09" db="EMBL/GenBank/DDBJ databases">
        <authorList>
            <person name="Sun Q."/>
            <person name="Ohkuma M."/>
        </authorList>
    </citation>
    <scope>NUCLEOTIDE SEQUENCE</scope>
    <source>
        <strain evidence="1">JCM 4059</strain>
    </source>
</reference>
<dbReference type="Gene3D" id="1.10.1780.10">
    <property type="entry name" value="Clp, N-terminal domain"/>
    <property type="match status" value="1"/>
</dbReference>
<dbReference type="AlphaFoldDB" id="A0A919BAQ5"/>
<protein>
    <submittedName>
        <fullName evidence="1">Peptidase</fullName>
    </submittedName>
</protein>
<dbReference type="EMBL" id="BNBD01000030">
    <property type="protein sequence ID" value="GHF75249.1"/>
    <property type="molecule type" value="Genomic_DNA"/>
</dbReference>
<evidence type="ECO:0000313" key="2">
    <source>
        <dbReference type="Proteomes" id="UP000638313"/>
    </source>
</evidence>
<name>A0A919BAQ5_9ACTN</name>
<comment type="caution">
    <text evidence="1">The sequence shown here is derived from an EMBL/GenBank/DDBJ whole genome shotgun (WGS) entry which is preliminary data.</text>
</comment>
<organism evidence="1 2">
    <name type="scientific">Streptomyces mashuensis</name>
    <dbReference type="NCBI Taxonomy" id="33904"/>
    <lineage>
        <taxon>Bacteria</taxon>
        <taxon>Bacillati</taxon>
        <taxon>Actinomycetota</taxon>
        <taxon>Actinomycetes</taxon>
        <taxon>Kitasatosporales</taxon>
        <taxon>Streptomycetaceae</taxon>
        <taxon>Streptomyces</taxon>
    </lineage>
</organism>
<gene>
    <name evidence="1" type="ORF">GCM10010218_65340</name>
</gene>
<keyword evidence="2" id="KW-1185">Reference proteome</keyword>
<evidence type="ECO:0000313" key="1">
    <source>
        <dbReference type="EMBL" id="GHF75249.1"/>
    </source>
</evidence>
<proteinExistence type="predicted"/>
<dbReference type="Proteomes" id="UP000638313">
    <property type="component" value="Unassembled WGS sequence"/>
</dbReference>
<dbReference type="RefSeq" id="WP_229891831.1">
    <property type="nucleotide sequence ID" value="NZ_BNBD01000030.1"/>
</dbReference>
<sequence>MEEPAPGRELAAALAVARRRATRDGDGQTDTAHLLHALLEADPAVRDAVPGGPHQVARLLGYLVQRAIGYGLRWKGAVEESGAPPVPPGTAPGWSPAAAGALRLARARARTRGAAALTGPDVLGALVADPRCRAVDVLRRAGADTAALAVRLEEIQGPAPAECASRP</sequence>